<accession>A0A7J5XTF0</accession>
<sequence>MQVHPDHMIQLQREEKALEEESRNEGKPEVGIEPGQLVGVAGRQALDQLLGVSQVRQPLDRGVVLAGVVDPHQKTEGILGLRTSFQAMGSVLKSELLCERGGGSLSLDGLGGLFVLGQLTQDACCHALDVLNGRIQQLHANRTNTQRSAPTVLTYYLKGGDKQSFKHNSACAHHKLLLRASHAGASLCVLVGSDQQLDQPGDGPLLPQRSVVGRAQSQVTDQTHCGLRDRHIHIFMSIKPF</sequence>
<dbReference type="Proteomes" id="UP000518266">
    <property type="component" value="Unassembled WGS sequence"/>
</dbReference>
<evidence type="ECO:0000313" key="1">
    <source>
        <dbReference type="EMBL" id="KAF3840083.1"/>
    </source>
</evidence>
<comment type="caution">
    <text evidence="1">The sequence shown here is derived from an EMBL/GenBank/DDBJ whole genome shotgun (WGS) entry which is preliminary data.</text>
</comment>
<gene>
    <name evidence="1" type="ORF">F7725_018800</name>
</gene>
<proteinExistence type="predicted"/>
<protein>
    <submittedName>
        <fullName evidence="1">Uncharacterized protein</fullName>
    </submittedName>
</protein>
<reference evidence="1 2" key="1">
    <citation type="submission" date="2020-03" db="EMBL/GenBank/DDBJ databases">
        <title>Dissostichus mawsoni Genome sequencing and assembly.</title>
        <authorList>
            <person name="Park H."/>
        </authorList>
    </citation>
    <scope>NUCLEOTIDE SEQUENCE [LARGE SCALE GENOMIC DNA]</scope>
    <source>
        <strain evidence="1">DM0001</strain>
        <tissue evidence="1">Muscle</tissue>
    </source>
</reference>
<organism evidence="1 2">
    <name type="scientific">Dissostichus mawsoni</name>
    <name type="common">Antarctic cod</name>
    <dbReference type="NCBI Taxonomy" id="36200"/>
    <lineage>
        <taxon>Eukaryota</taxon>
        <taxon>Metazoa</taxon>
        <taxon>Chordata</taxon>
        <taxon>Craniata</taxon>
        <taxon>Vertebrata</taxon>
        <taxon>Euteleostomi</taxon>
        <taxon>Actinopterygii</taxon>
        <taxon>Neopterygii</taxon>
        <taxon>Teleostei</taxon>
        <taxon>Neoteleostei</taxon>
        <taxon>Acanthomorphata</taxon>
        <taxon>Eupercaria</taxon>
        <taxon>Perciformes</taxon>
        <taxon>Notothenioidei</taxon>
        <taxon>Nototheniidae</taxon>
        <taxon>Dissostichus</taxon>
    </lineage>
</organism>
<keyword evidence="2" id="KW-1185">Reference proteome</keyword>
<dbReference type="EMBL" id="JAAKFY010000021">
    <property type="protein sequence ID" value="KAF3840083.1"/>
    <property type="molecule type" value="Genomic_DNA"/>
</dbReference>
<evidence type="ECO:0000313" key="2">
    <source>
        <dbReference type="Proteomes" id="UP000518266"/>
    </source>
</evidence>
<dbReference type="AlphaFoldDB" id="A0A7J5XTF0"/>
<name>A0A7J5XTF0_DISMA</name>